<organism evidence="4 5">
    <name type="scientific">Eudromia elegans</name>
    <name type="common">Elegant crested-tinamou</name>
    <dbReference type="NCBI Taxonomy" id="8805"/>
    <lineage>
        <taxon>Eukaryota</taxon>
        <taxon>Metazoa</taxon>
        <taxon>Chordata</taxon>
        <taxon>Craniata</taxon>
        <taxon>Vertebrata</taxon>
        <taxon>Euteleostomi</taxon>
        <taxon>Archelosauria</taxon>
        <taxon>Archosauria</taxon>
        <taxon>Dinosauria</taxon>
        <taxon>Saurischia</taxon>
        <taxon>Theropoda</taxon>
        <taxon>Coelurosauria</taxon>
        <taxon>Aves</taxon>
        <taxon>Palaeognathae</taxon>
        <taxon>Tinamiformes</taxon>
        <taxon>Tinamidae</taxon>
        <taxon>Eudromia</taxon>
    </lineage>
</organism>
<name>A0A7K7VRP3_EUDEL</name>
<dbReference type="PANTHER" id="PTHR31203">
    <property type="entry name" value="BETA-KERATIN-RELATED PROTEIN-RELATED"/>
    <property type="match status" value="1"/>
</dbReference>
<dbReference type="AlphaFoldDB" id="A0A7K7VRP3"/>
<dbReference type="GO" id="GO:0005882">
    <property type="term" value="C:intermediate filament"/>
    <property type="evidence" value="ECO:0007669"/>
    <property type="project" value="UniProtKB-KW"/>
</dbReference>
<feature type="non-terminal residue" evidence="4">
    <location>
        <position position="1"/>
    </location>
</feature>
<dbReference type="Proteomes" id="UP000533954">
    <property type="component" value="Unassembled WGS sequence"/>
</dbReference>
<reference evidence="4 5" key="1">
    <citation type="submission" date="2019-09" db="EMBL/GenBank/DDBJ databases">
        <title>Bird 10,000 Genomes (B10K) Project - Family phase.</title>
        <authorList>
            <person name="Zhang G."/>
        </authorList>
    </citation>
    <scope>NUCLEOTIDE SEQUENCE [LARGE SCALE GENOMIC DNA]</scope>
    <source>
        <strain evidence="4">B10K-LSUMZ-16893</strain>
    </source>
</reference>
<dbReference type="Pfam" id="PF02422">
    <property type="entry name" value="Keratin"/>
    <property type="match status" value="1"/>
</dbReference>
<dbReference type="PANTHER" id="PTHR31203:SF1">
    <property type="entry name" value="BETA-KERATIN-RELATED PROTEIN-RELATED"/>
    <property type="match status" value="1"/>
</dbReference>
<protein>
    <recommendedName>
        <fullName evidence="3">Keratin</fullName>
    </recommendedName>
</protein>
<dbReference type="InterPro" id="IPR003461">
    <property type="entry name" value="Keratin"/>
</dbReference>
<evidence type="ECO:0000256" key="2">
    <source>
        <dbReference type="ARBA" id="ARBA00022744"/>
    </source>
</evidence>
<evidence type="ECO:0000313" key="4">
    <source>
        <dbReference type="EMBL" id="NXA43628.1"/>
    </source>
</evidence>
<evidence type="ECO:0000313" key="5">
    <source>
        <dbReference type="Proteomes" id="UP000533954"/>
    </source>
</evidence>
<dbReference type="GO" id="GO:0005200">
    <property type="term" value="F:structural constituent of cytoskeleton"/>
    <property type="evidence" value="ECO:0007669"/>
    <property type="project" value="InterPro"/>
</dbReference>
<feature type="non-terminal residue" evidence="4">
    <location>
        <position position="80"/>
    </location>
</feature>
<sequence length="80" mass="7903">CAVTCPVPVASACSQPCVTSCGDSCAVIYPPPVAVTFPGPVLSSCPQQSVVGSSVPLGIGHSLLSQGSFPGSTGQCWSFC</sequence>
<gene>
    <name evidence="4" type="primary">Krfa_0</name>
    <name evidence="4" type="ORF">EUDELE_R00177</name>
</gene>
<dbReference type="OrthoDB" id="9380305at2759"/>
<keyword evidence="2 3" id="KW-0416">Keratin</keyword>
<evidence type="ECO:0000256" key="3">
    <source>
        <dbReference type="RuleBase" id="RU364002"/>
    </source>
</evidence>
<accession>A0A7K7VRP3</accession>
<keyword evidence="5" id="KW-1185">Reference proteome</keyword>
<dbReference type="EMBL" id="VZSX01000305">
    <property type="protein sequence ID" value="NXA43628.1"/>
    <property type="molecule type" value="Genomic_DNA"/>
</dbReference>
<evidence type="ECO:0000256" key="1">
    <source>
        <dbReference type="ARBA" id="ARBA00008702"/>
    </source>
</evidence>
<proteinExistence type="inferred from homology"/>
<comment type="subunit">
    <text evidence="3">The avian keratins (F-ker, S-ker, C-ker and B-ker) are a complex mixture of very similar polypeptides.</text>
</comment>
<comment type="caution">
    <text evidence="4">The sequence shown here is derived from an EMBL/GenBank/DDBJ whole genome shotgun (WGS) entry which is preliminary data.</text>
</comment>
<comment type="similarity">
    <text evidence="1 3">Belongs to the avian keratin family.</text>
</comment>